<dbReference type="InterPro" id="IPR036869">
    <property type="entry name" value="J_dom_sf"/>
</dbReference>
<evidence type="ECO:0000256" key="2">
    <source>
        <dbReference type="SAM" id="Phobius"/>
    </source>
</evidence>
<dbReference type="Pfam" id="PF00226">
    <property type="entry name" value="DnaJ"/>
    <property type="match status" value="1"/>
</dbReference>
<accession>A0A8J3CZP5</accession>
<sequence>MKDYYYILGITPQASSDEIKTAYRKLSTKFHPDKNGGDSFFEERFKEIHEAYDTLSRPERRTNYDRDFKKRFSQSSTSNNSTPTNHTNFFPTIELFIASPSKIYDGDEVEFSWNVFNADSIQIEKIGIVPAKGKKRIKISGLRSAKAISVTLSAINTHIGKSEKKSVQIFNQAYEDIEKEIIRGRKSTPNSTGGERNDSSRLNNEMDNIFKKSLIIFLFLLIIYVVIYSIT</sequence>
<dbReference type="InterPro" id="IPR001623">
    <property type="entry name" value="DnaJ_domain"/>
</dbReference>
<evidence type="ECO:0000256" key="1">
    <source>
        <dbReference type="ARBA" id="ARBA00023186"/>
    </source>
</evidence>
<evidence type="ECO:0000259" key="3">
    <source>
        <dbReference type="PROSITE" id="PS50076"/>
    </source>
</evidence>
<dbReference type="PANTHER" id="PTHR44360">
    <property type="entry name" value="DNAJ HOMOLOG SUBFAMILY B MEMBER 9"/>
    <property type="match status" value="1"/>
</dbReference>
<dbReference type="SUPFAM" id="SSF46565">
    <property type="entry name" value="Chaperone J-domain"/>
    <property type="match status" value="1"/>
</dbReference>
<proteinExistence type="predicted"/>
<dbReference type="PANTHER" id="PTHR44360:SF1">
    <property type="entry name" value="DNAJ HOMOLOG SUBFAMILY B MEMBER 9"/>
    <property type="match status" value="1"/>
</dbReference>
<organism evidence="4 5">
    <name type="scientific">Persicitalea jodogahamensis</name>
    <dbReference type="NCBI Taxonomy" id="402147"/>
    <lineage>
        <taxon>Bacteria</taxon>
        <taxon>Pseudomonadati</taxon>
        <taxon>Bacteroidota</taxon>
        <taxon>Cytophagia</taxon>
        <taxon>Cytophagales</taxon>
        <taxon>Spirosomataceae</taxon>
        <taxon>Persicitalea</taxon>
    </lineage>
</organism>
<feature type="domain" description="J" evidence="3">
    <location>
        <begin position="3"/>
        <end position="68"/>
    </location>
</feature>
<dbReference type="AlphaFoldDB" id="A0A8J3CZP5"/>
<dbReference type="PROSITE" id="PS50076">
    <property type="entry name" value="DNAJ_2"/>
    <property type="match status" value="1"/>
</dbReference>
<keyword evidence="5" id="KW-1185">Reference proteome</keyword>
<dbReference type="Gene3D" id="1.10.287.110">
    <property type="entry name" value="DnaJ domain"/>
    <property type="match status" value="1"/>
</dbReference>
<dbReference type="CDD" id="cd06257">
    <property type="entry name" value="DnaJ"/>
    <property type="match status" value="1"/>
</dbReference>
<comment type="caution">
    <text evidence="4">The sequence shown here is derived from an EMBL/GenBank/DDBJ whole genome shotgun (WGS) entry which is preliminary data.</text>
</comment>
<keyword evidence="2" id="KW-0472">Membrane</keyword>
<dbReference type="Proteomes" id="UP000598271">
    <property type="component" value="Unassembled WGS sequence"/>
</dbReference>
<feature type="transmembrane region" description="Helical" evidence="2">
    <location>
        <begin position="209"/>
        <end position="230"/>
    </location>
</feature>
<dbReference type="EMBL" id="BMXF01000001">
    <property type="protein sequence ID" value="GHB53323.1"/>
    <property type="molecule type" value="Genomic_DNA"/>
</dbReference>
<protein>
    <recommendedName>
        <fullName evidence="3">J domain-containing protein</fullName>
    </recommendedName>
</protein>
<dbReference type="InterPro" id="IPR051948">
    <property type="entry name" value="Hsp70_co-chaperone_J-domain"/>
</dbReference>
<dbReference type="GO" id="GO:0051787">
    <property type="term" value="F:misfolded protein binding"/>
    <property type="evidence" value="ECO:0007669"/>
    <property type="project" value="TreeGrafter"/>
</dbReference>
<name>A0A8J3CZP5_9BACT</name>
<dbReference type="PRINTS" id="PR00625">
    <property type="entry name" value="JDOMAIN"/>
</dbReference>
<dbReference type="GO" id="GO:0051087">
    <property type="term" value="F:protein-folding chaperone binding"/>
    <property type="evidence" value="ECO:0007669"/>
    <property type="project" value="TreeGrafter"/>
</dbReference>
<reference evidence="4 5" key="1">
    <citation type="journal article" date="2014" name="Int. J. Syst. Evol. Microbiol.">
        <title>Complete genome sequence of Corynebacterium casei LMG S-19264T (=DSM 44701T), isolated from a smear-ripened cheese.</title>
        <authorList>
            <consortium name="US DOE Joint Genome Institute (JGI-PGF)"/>
            <person name="Walter F."/>
            <person name="Albersmeier A."/>
            <person name="Kalinowski J."/>
            <person name="Ruckert C."/>
        </authorList>
    </citation>
    <scope>NUCLEOTIDE SEQUENCE [LARGE SCALE GENOMIC DNA]</scope>
    <source>
        <strain evidence="4 5">KCTC 12866</strain>
    </source>
</reference>
<keyword evidence="2" id="KW-1133">Transmembrane helix</keyword>
<keyword evidence="1" id="KW-0143">Chaperone</keyword>
<gene>
    <name evidence="4" type="ORF">GCM10007390_02600</name>
</gene>
<evidence type="ECO:0000313" key="4">
    <source>
        <dbReference type="EMBL" id="GHB53323.1"/>
    </source>
</evidence>
<evidence type="ECO:0000313" key="5">
    <source>
        <dbReference type="Proteomes" id="UP000598271"/>
    </source>
</evidence>
<dbReference type="RefSeq" id="WP_189562551.1">
    <property type="nucleotide sequence ID" value="NZ_BMXF01000001.1"/>
</dbReference>
<keyword evidence="2" id="KW-0812">Transmembrane</keyword>
<dbReference type="GO" id="GO:0036503">
    <property type="term" value="P:ERAD pathway"/>
    <property type="evidence" value="ECO:0007669"/>
    <property type="project" value="TreeGrafter"/>
</dbReference>
<dbReference type="SMART" id="SM00271">
    <property type="entry name" value="DnaJ"/>
    <property type="match status" value="1"/>
</dbReference>